<evidence type="ECO:0000256" key="5">
    <source>
        <dbReference type="ARBA" id="ARBA00022692"/>
    </source>
</evidence>
<dbReference type="SUPFAM" id="SSF81321">
    <property type="entry name" value="Family A G protein-coupled receptor-like"/>
    <property type="match status" value="1"/>
</dbReference>
<dbReference type="GO" id="GO:0005886">
    <property type="term" value="C:plasma membrane"/>
    <property type="evidence" value="ECO:0007669"/>
    <property type="project" value="TreeGrafter"/>
</dbReference>
<evidence type="ECO:0000256" key="9">
    <source>
        <dbReference type="ARBA" id="ARBA00023136"/>
    </source>
</evidence>
<dbReference type="InterPro" id="IPR043476">
    <property type="entry name" value="Yro2-like_7TM"/>
</dbReference>
<dbReference type="CDD" id="cd15239">
    <property type="entry name" value="7tm_YRO2_fungal-like"/>
    <property type="match status" value="1"/>
</dbReference>
<evidence type="ECO:0000256" key="6">
    <source>
        <dbReference type="ARBA" id="ARBA00022925"/>
    </source>
</evidence>
<feature type="transmembrane region" description="Helical" evidence="11">
    <location>
        <begin position="56"/>
        <end position="84"/>
    </location>
</feature>
<feature type="transmembrane region" description="Helical" evidence="11">
    <location>
        <begin position="132"/>
        <end position="152"/>
    </location>
</feature>
<dbReference type="HOGENOM" id="CLU_054785_2_1_1"/>
<dbReference type="AlphaFoldDB" id="A0A0D2BC45"/>
<keyword evidence="8" id="KW-0157">Chromophore</keyword>
<keyword evidence="3" id="KW-0600">Photoreceptor protein</keyword>
<reference evidence="12 13" key="1">
    <citation type="submission" date="2015-01" db="EMBL/GenBank/DDBJ databases">
        <title>The Genome Sequence of Cladophialophora immunda CBS83496.</title>
        <authorList>
            <consortium name="The Broad Institute Genomics Platform"/>
            <person name="Cuomo C."/>
            <person name="de Hoog S."/>
            <person name="Gorbushina A."/>
            <person name="Stielow B."/>
            <person name="Teixiera M."/>
            <person name="Abouelleil A."/>
            <person name="Chapman S.B."/>
            <person name="Priest M."/>
            <person name="Young S.K."/>
            <person name="Wortman J."/>
            <person name="Nusbaum C."/>
            <person name="Birren B."/>
        </authorList>
    </citation>
    <scope>NUCLEOTIDE SEQUENCE [LARGE SCALE GENOMIC DNA]</scope>
    <source>
        <strain evidence="12 13">CBS 83496</strain>
    </source>
</reference>
<evidence type="ECO:0000313" key="12">
    <source>
        <dbReference type="EMBL" id="KIW35132.1"/>
    </source>
</evidence>
<dbReference type="Proteomes" id="UP000054466">
    <property type="component" value="Unassembled WGS sequence"/>
</dbReference>
<keyword evidence="6" id="KW-0681">Retinal protein</keyword>
<evidence type="ECO:0000256" key="3">
    <source>
        <dbReference type="ARBA" id="ARBA00022543"/>
    </source>
</evidence>
<feature type="transmembrane region" description="Helical" evidence="11">
    <location>
        <begin position="104"/>
        <end position="125"/>
    </location>
</feature>
<organism evidence="12 13">
    <name type="scientific">Cladophialophora immunda</name>
    <dbReference type="NCBI Taxonomy" id="569365"/>
    <lineage>
        <taxon>Eukaryota</taxon>
        <taxon>Fungi</taxon>
        <taxon>Dikarya</taxon>
        <taxon>Ascomycota</taxon>
        <taxon>Pezizomycotina</taxon>
        <taxon>Eurotiomycetes</taxon>
        <taxon>Chaetothyriomycetidae</taxon>
        <taxon>Chaetothyriales</taxon>
        <taxon>Herpotrichiellaceae</taxon>
        <taxon>Cladophialophora</taxon>
    </lineage>
</organism>
<evidence type="ECO:0000256" key="7">
    <source>
        <dbReference type="ARBA" id="ARBA00022989"/>
    </source>
</evidence>
<dbReference type="PANTHER" id="PTHR28286">
    <property type="match status" value="1"/>
</dbReference>
<name>A0A0D2BC45_9EURO</name>
<dbReference type="InterPro" id="IPR001425">
    <property type="entry name" value="Arc/bac/fun_rhodopsins"/>
</dbReference>
<dbReference type="RefSeq" id="XP_016255348.1">
    <property type="nucleotide sequence ID" value="XM_016388420.1"/>
</dbReference>
<dbReference type="GeneID" id="27341041"/>
<keyword evidence="13" id="KW-1185">Reference proteome</keyword>
<evidence type="ECO:0000256" key="11">
    <source>
        <dbReference type="SAM" id="Phobius"/>
    </source>
</evidence>
<dbReference type="GO" id="GO:0005783">
    <property type="term" value="C:endoplasmic reticulum"/>
    <property type="evidence" value="ECO:0007669"/>
    <property type="project" value="TreeGrafter"/>
</dbReference>
<keyword evidence="9 11" id="KW-0472">Membrane</keyword>
<comment type="similarity">
    <text evidence="2">Belongs to the archaeal/bacterial/fungal opsin family.</text>
</comment>
<dbReference type="Gene3D" id="1.20.1070.10">
    <property type="entry name" value="Rhodopsin 7-helix transmembrane proteins"/>
    <property type="match status" value="1"/>
</dbReference>
<evidence type="ECO:0008006" key="14">
    <source>
        <dbReference type="Google" id="ProtNLM"/>
    </source>
</evidence>
<dbReference type="PRINTS" id="PR00251">
    <property type="entry name" value="BACTRLOPSIN"/>
</dbReference>
<evidence type="ECO:0000256" key="4">
    <source>
        <dbReference type="ARBA" id="ARBA00022606"/>
    </source>
</evidence>
<evidence type="ECO:0000256" key="1">
    <source>
        <dbReference type="ARBA" id="ARBA00004141"/>
    </source>
</evidence>
<dbReference type="PANTHER" id="PTHR28286:SF1">
    <property type="entry name" value="30 KDA HEAT SHOCK PROTEIN-RELATED"/>
    <property type="match status" value="1"/>
</dbReference>
<keyword evidence="3" id="KW-0675">Receptor</keyword>
<evidence type="ECO:0000256" key="10">
    <source>
        <dbReference type="SAM" id="MobiDB-lite"/>
    </source>
</evidence>
<dbReference type="Pfam" id="PF01036">
    <property type="entry name" value="Bac_rhodopsin"/>
    <property type="match status" value="1"/>
</dbReference>
<evidence type="ECO:0000313" key="13">
    <source>
        <dbReference type="Proteomes" id="UP000054466"/>
    </source>
</evidence>
<sequence length="301" mass="32992">MGNDVFRHNGFTNTVTTNNHITAAGSDWYWTVCSVMTVSTLALMALSFFKQRSQRLLYYIAAGLTLIPAISYFCMGSNLGWTAILVEWVRSDANVHGDMRQIFYVRYIDYFITVPLLFTLLLLSCGLPTSTLLYTLLMGEVWVIMALVGALVHSEYKWGFFTFGTVALLFVGFAIIYEGRAYARTLGQDILRVYTVCSAWVVSLWIVYPIIWGVSEGGNVIPPDSEAVAYGILDILIKPVTAAFLIWGMRNVEMERLGIHIRDVNAAPGTAPQTEKAAEAAAAGEGVTAPAPADTTATSAV</sequence>
<feature type="region of interest" description="Disordered" evidence="10">
    <location>
        <begin position="272"/>
        <end position="301"/>
    </location>
</feature>
<dbReference type="SMART" id="SM01021">
    <property type="entry name" value="Bac_rhodopsin"/>
    <property type="match status" value="1"/>
</dbReference>
<dbReference type="OrthoDB" id="536545at2759"/>
<dbReference type="GO" id="GO:0009881">
    <property type="term" value="F:photoreceptor activity"/>
    <property type="evidence" value="ECO:0007669"/>
    <property type="project" value="UniProtKB-KW"/>
</dbReference>
<feature type="transmembrane region" description="Helical" evidence="11">
    <location>
        <begin position="28"/>
        <end position="49"/>
    </location>
</feature>
<dbReference type="FunFam" id="1.20.1070.10:FF:000160">
    <property type="entry name" value="Related to Opsin-1"/>
    <property type="match status" value="1"/>
</dbReference>
<feature type="transmembrane region" description="Helical" evidence="11">
    <location>
        <begin position="158"/>
        <end position="179"/>
    </location>
</feature>
<accession>A0A0D2BC45</accession>
<feature type="transmembrane region" description="Helical" evidence="11">
    <location>
        <begin position="227"/>
        <end position="247"/>
    </location>
</feature>
<comment type="subcellular location">
    <subcellularLocation>
        <location evidence="1">Membrane</location>
        <topology evidence="1">Multi-pass membrane protein</topology>
    </subcellularLocation>
</comment>
<protein>
    <recommendedName>
        <fullName evidence="14">Rhodopsin</fullName>
    </recommendedName>
</protein>
<evidence type="ECO:0000256" key="2">
    <source>
        <dbReference type="ARBA" id="ARBA00008130"/>
    </source>
</evidence>
<dbReference type="VEuPathDB" id="FungiDB:PV07_01847"/>
<proteinExistence type="inferred from homology"/>
<evidence type="ECO:0000256" key="8">
    <source>
        <dbReference type="ARBA" id="ARBA00022991"/>
    </source>
</evidence>
<keyword evidence="7 11" id="KW-1133">Transmembrane helix</keyword>
<dbReference type="GO" id="GO:0007602">
    <property type="term" value="P:phototransduction"/>
    <property type="evidence" value="ECO:0007669"/>
    <property type="project" value="UniProtKB-KW"/>
</dbReference>
<gene>
    <name evidence="12" type="ORF">PV07_01847</name>
</gene>
<feature type="transmembrane region" description="Helical" evidence="11">
    <location>
        <begin position="191"/>
        <end position="215"/>
    </location>
</feature>
<dbReference type="EMBL" id="KN847040">
    <property type="protein sequence ID" value="KIW35132.1"/>
    <property type="molecule type" value="Genomic_DNA"/>
</dbReference>
<keyword evidence="4" id="KW-0716">Sensory transduction</keyword>
<keyword evidence="5 11" id="KW-0812">Transmembrane</keyword>